<accession>A0A5C6EGD2</accession>
<keyword evidence="6" id="KW-0285">Flavoprotein</keyword>
<evidence type="ECO:0000256" key="5">
    <source>
        <dbReference type="ARBA" id="ARBA00014046"/>
    </source>
</evidence>
<evidence type="ECO:0000256" key="6">
    <source>
        <dbReference type="ARBA" id="ARBA00022630"/>
    </source>
</evidence>
<reference evidence="15 16" key="1">
    <citation type="submission" date="2019-02" db="EMBL/GenBank/DDBJ databases">
        <title>Deep-cultivation of Planctomycetes and their phenomic and genomic characterization uncovers novel biology.</title>
        <authorList>
            <person name="Wiegand S."/>
            <person name="Jogler M."/>
            <person name="Boedeker C."/>
            <person name="Pinto D."/>
            <person name="Vollmers J."/>
            <person name="Rivas-Marin E."/>
            <person name="Kohn T."/>
            <person name="Peeters S.H."/>
            <person name="Heuer A."/>
            <person name="Rast P."/>
            <person name="Oberbeckmann S."/>
            <person name="Bunk B."/>
            <person name="Jeske O."/>
            <person name="Meyerdierks A."/>
            <person name="Storesund J.E."/>
            <person name="Kallscheuer N."/>
            <person name="Luecker S."/>
            <person name="Lage O.M."/>
            <person name="Pohl T."/>
            <person name="Merkel B.J."/>
            <person name="Hornburger P."/>
            <person name="Mueller R.-W."/>
            <person name="Bruemmer F."/>
            <person name="Labrenz M."/>
            <person name="Spormann A.M."/>
            <person name="Op Den Camp H."/>
            <person name="Overmann J."/>
            <person name="Amann R."/>
            <person name="Jetten M.S.M."/>
            <person name="Mascher T."/>
            <person name="Medema M.H."/>
            <person name="Devos D.P."/>
            <person name="Kaster A.-K."/>
            <person name="Ovreas L."/>
            <person name="Rohde M."/>
            <person name="Galperin M.Y."/>
            <person name="Jogler C."/>
        </authorList>
    </citation>
    <scope>NUCLEOTIDE SEQUENCE [LARGE SCALE GENOMIC DNA]</scope>
    <source>
        <strain evidence="15 16">Poly59</strain>
    </source>
</reference>
<comment type="cofactor">
    <cofactor evidence="2">
        <name>FAD</name>
        <dbReference type="ChEBI" id="CHEBI:57692"/>
    </cofactor>
</comment>
<dbReference type="Gene3D" id="1.10.579.10">
    <property type="entry name" value="DNA Cyclobutane Dipyrimidine Photolyase, subunit A, domain 3"/>
    <property type="match status" value="1"/>
</dbReference>
<comment type="catalytic activity">
    <reaction evidence="13">
        <text>cyclobutadipyrimidine (in DNA) = 2 pyrimidine residues (in DNA).</text>
        <dbReference type="EC" id="4.1.99.3"/>
    </reaction>
</comment>
<dbReference type="Proteomes" id="UP000317977">
    <property type="component" value="Unassembled WGS sequence"/>
</dbReference>
<dbReference type="OrthoDB" id="9772484at2"/>
<feature type="domain" description="Photolyase/cryptochrome alpha/beta" evidence="14">
    <location>
        <begin position="23"/>
        <end position="151"/>
    </location>
</feature>
<keyword evidence="9" id="KW-0238">DNA-binding</keyword>
<dbReference type="PANTHER" id="PTHR10211">
    <property type="entry name" value="DEOXYRIBODIPYRIMIDINE PHOTOLYASE"/>
    <property type="match status" value="1"/>
</dbReference>
<dbReference type="GO" id="GO:0003677">
    <property type="term" value="F:DNA binding"/>
    <property type="evidence" value="ECO:0007669"/>
    <property type="project" value="UniProtKB-KW"/>
</dbReference>
<organism evidence="15 16">
    <name type="scientific">Rubripirellula reticaptiva</name>
    <dbReference type="NCBI Taxonomy" id="2528013"/>
    <lineage>
        <taxon>Bacteria</taxon>
        <taxon>Pseudomonadati</taxon>
        <taxon>Planctomycetota</taxon>
        <taxon>Planctomycetia</taxon>
        <taxon>Pirellulales</taxon>
        <taxon>Pirellulaceae</taxon>
        <taxon>Rubripirellula</taxon>
    </lineage>
</organism>
<protein>
    <recommendedName>
        <fullName evidence="5">Deoxyribodipyrimidine photo-lyase</fullName>
        <ecNumber evidence="4">4.1.99.3</ecNumber>
    </recommendedName>
    <alternativeName>
        <fullName evidence="12">DNA photolyase</fullName>
    </alternativeName>
</protein>
<dbReference type="EMBL" id="SJPX01000006">
    <property type="protein sequence ID" value="TWU46821.1"/>
    <property type="molecule type" value="Genomic_DNA"/>
</dbReference>
<dbReference type="Gene3D" id="1.25.40.80">
    <property type="match status" value="1"/>
</dbReference>
<evidence type="ECO:0000256" key="11">
    <source>
        <dbReference type="ARBA" id="ARBA00023239"/>
    </source>
</evidence>
<dbReference type="PANTHER" id="PTHR10211:SF0">
    <property type="entry name" value="DEOXYRIBODIPYRIMIDINE PHOTO-LYASE"/>
    <property type="match status" value="1"/>
</dbReference>
<evidence type="ECO:0000313" key="15">
    <source>
        <dbReference type="EMBL" id="TWU46821.1"/>
    </source>
</evidence>
<dbReference type="InterPro" id="IPR014729">
    <property type="entry name" value="Rossmann-like_a/b/a_fold"/>
</dbReference>
<dbReference type="GO" id="GO:0003904">
    <property type="term" value="F:deoxyribodipyrimidine photo-lyase activity"/>
    <property type="evidence" value="ECO:0007669"/>
    <property type="project" value="UniProtKB-EC"/>
</dbReference>
<keyword evidence="10" id="KW-0234">DNA repair</keyword>
<dbReference type="Gene3D" id="3.40.50.620">
    <property type="entry name" value="HUPs"/>
    <property type="match status" value="1"/>
</dbReference>
<keyword evidence="8" id="KW-0274">FAD</keyword>
<dbReference type="FunFam" id="1.10.579.10:FF:000002">
    <property type="entry name" value="Deoxyribodipyrimidine photolyase"/>
    <property type="match status" value="1"/>
</dbReference>
<comment type="similarity">
    <text evidence="3">Belongs to the DNA photolyase class-2 family.</text>
</comment>
<keyword evidence="7" id="KW-0227">DNA damage</keyword>
<evidence type="ECO:0000256" key="10">
    <source>
        <dbReference type="ARBA" id="ARBA00023204"/>
    </source>
</evidence>
<evidence type="ECO:0000256" key="7">
    <source>
        <dbReference type="ARBA" id="ARBA00022763"/>
    </source>
</evidence>
<dbReference type="InterPro" id="IPR052219">
    <property type="entry name" value="Photolyase_Class-2"/>
</dbReference>
<evidence type="ECO:0000256" key="12">
    <source>
        <dbReference type="ARBA" id="ARBA00031671"/>
    </source>
</evidence>
<gene>
    <name evidence="15" type="ORF">Poly59_57940</name>
</gene>
<dbReference type="SUPFAM" id="SSF48173">
    <property type="entry name" value="Cryptochrome/photolyase FAD-binding domain"/>
    <property type="match status" value="1"/>
</dbReference>
<dbReference type="EC" id="4.1.99.3" evidence="4"/>
<dbReference type="RefSeq" id="WP_146537270.1">
    <property type="nucleotide sequence ID" value="NZ_SJPX01000006.1"/>
</dbReference>
<evidence type="ECO:0000256" key="3">
    <source>
        <dbReference type="ARBA" id="ARBA00006409"/>
    </source>
</evidence>
<comment type="cofactor">
    <cofactor evidence="1">
        <name>(6R)-5,10-methylene-5,6,7,8-tetrahydrofolate</name>
        <dbReference type="ChEBI" id="CHEBI:15636"/>
    </cofactor>
</comment>
<evidence type="ECO:0000256" key="8">
    <source>
        <dbReference type="ARBA" id="ARBA00022827"/>
    </source>
</evidence>
<dbReference type="InterPro" id="IPR032673">
    <property type="entry name" value="DNA_photolyase_2_CS"/>
</dbReference>
<comment type="caution">
    <text evidence="15">The sequence shown here is derived from an EMBL/GenBank/DDBJ whole genome shotgun (WGS) entry which is preliminary data.</text>
</comment>
<keyword evidence="11 15" id="KW-0456">Lyase</keyword>
<sequence>MASSIIQDDRIKRLNDKDCVEGAYTLYWMQQAQRSECNHALEFAVQRANENKSGLLVAFGLTEDYPDANHRHYRFMLEGLANVANALNRRSIAFVVRNGKVPDLVSDLARDACELICDRGYLRHQVEWREIIANEAPCAVWQVESDVIVPVEIASDKREYAARTIRTQINETAKGFFTDLSTTSLEKDSTRLSVNGLDLTKIDDVLLQLSVDDSVRPVDDFKGGTSQAKAKLKTFLSRSLGSYDDPISVLDPAVSFLSPYLHFGQISPLAIAIEVQQKMGVSTDAKDAFLEELLVRRELAINFVHYEKEYDSLKCLPSWAADTLDKHESDKRNHHYSATELENAETHDPAWNAAMIEMKHRGYLHNHLRMYWGKKIIQWTNTTAHAYRTALDLNNKYFLDGRDANSYANVAWLFGLHDRAHQERPIFGKVRYMSADGLRRKIDVDTYVSQIENEFESL</sequence>
<evidence type="ECO:0000256" key="4">
    <source>
        <dbReference type="ARBA" id="ARBA00013149"/>
    </source>
</evidence>
<evidence type="ECO:0000313" key="16">
    <source>
        <dbReference type="Proteomes" id="UP000317977"/>
    </source>
</evidence>
<dbReference type="InterPro" id="IPR006050">
    <property type="entry name" value="DNA_photolyase_N"/>
</dbReference>
<dbReference type="AlphaFoldDB" id="A0A5C6EGD2"/>
<dbReference type="GO" id="GO:0000719">
    <property type="term" value="P:photoreactive repair"/>
    <property type="evidence" value="ECO:0007669"/>
    <property type="project" value="TreeGrafter"/>
</dbReference>
<evidence type="ECO:0000256" key="1">
    <source>
        <dbReference type="ARBA" id="ARBA00001932"/>
    </source>
</evidence>
<dbReference type="SUPFAM" id="SSF52425">
    <property type="entry name" value="Cryptochrome/photolyase, N-terminal domain"/>
    <property type="match status" value="1"/>
</dbReference>
<evidence type="ECO:0000256" key="13">
    <source>
        <dbReference type="ARBA" id="ARBA00033999"/>
    </source>
</evidence>
<dbReference type="PROSITE" id="PS01083">
    <property type="entry name" value="DNA_PHOTOLYASES_2_1"/>
    <property type="match status" value="1"/>
</dbReference>
<evidence type="ECO:0000259" key="14">
    <source>
        <dbReference type="PROSITE" id="PS51645"/>
    </source>
</evidence>
<evidence type="ECO:0000256" key="9">
    <source>
        <dbReference type="ARBA" id="ARBA00023125"/>
    </source>
</evidence>
<dbReference type="InterPro" id="IPR036134">
    <property type="entry name" value="Crypto/Photolyase_FAD-like_sf"/>
</dbReference>
<dbReference type="InterPro" id="IPR036155">
    <property type="entry name" value="Crypto/Photolyase_N_sf"/>
</dbReference>
<proteinExistence type="inferred from homology"/>
<keyword evidence="16" id="KW-1185">Reference proteome</keyword>
<name>A0A5C6EGD2_9BACT</name>
<dbReference type="PROSITE" id="PS51645">
    <property type="entry name" value="PHR_CRY_ALPHA_BETA"/>
    <property type="match status" value="1"/>
</dbReference>
<dbReference type="Pfam" id="PF00875">
    <property type="entry name" value="DNA_photolyase"/>
    <property type="match status" value="1"/>
</dbReference>
<evidence type="ECO:0000256" key="2">
    <source>
        <dbReference type="ARBA" id="ARBA00001974"/>
    </source>
</evidence>